<dbReference type="Pfam" id="PF03575">
    <property type="entry name" value="Peptidase_S51"/>
    <property type="match status" value="1"/>
</dbReference>
<comment type="similarity">
    <text evidence="3">Belongs to the peptidase S51 family.</text>
</comment>
<dbReference type="GO" id="GO:0006508">
    <property type="term" value="P:proteolysis"/>
    <property type="evidence" value="ECO:0007669"/>
    <property type="project" value="UniProtKB-KW"/>
</dbReference>
<evidence type="ECO:0000256" key="8">
    <source>
        <dbReference type="ARBA" id="ARBA00022825"/>
    </source>
</evidence>
<dbReference type="PANTHER" id="PTHR36175:SF1">
    <property type="entry name" value="CYANOPHYCINASE"/>
    <property type="match status" value="1"/>
</dbReference>
<feature type="active site" description="Charge relay system" evidence="9">
    <location>
        <position position="218"/>
    </location>
</feature>
<comment type="catalytic activity">
    <reaction evidence="1">
        <text>[L-4-(L-arginin-2-N-yl)aspartate](n) + H2O = [L-4-(L-arginin-2-N-yl)aspartate](n-1) + L-4-(L-arginin-2-N-yl)aspartate</text>
        <dbReference type="Rhea" id="RHEA:12845"/>
        <dbReference type="Rhea" id="RHEA-COMP:13728"/>
        <dbReference type="Rhea" id="RHEA-COMP:13734"/>
        <dbReference type="ChEBI" id="CHEBI:15377"/>
        <dbReference type="ChEBI" id="CHEBI:137986"/>
        <dbReference type="ChEBI" id="CHEBI:137991"/>
        <dbReference type="EC" id="3.4.15.6"/>
    </reaction>
</comment>
<keyword evidence="8" id="KW-0720">Serine protease</keyword>
<feature type="active site" description="Charge relay system" evidence="9">
    <location>
        <position position="191"/>
    </location>
</feature>
<dbReference type="InterPro" id="IPR011811">
    <property type="entry name" value="Peptidase_S51_cyanophycinase"/>
</dbReference>
<gene>
    <name evidence="10" type="ORF">AVDCRST_MAG33-2697</name>
</gene>
<comment type="function">
    <text evidence="2">Exopeptidase that catalyzes the hydrolytic cleavage of multi-L-arginyl-poly-L-aspartic acid (cyanophycin; a water-insoluble reserve polymer) into aspartate-arginine dipeptides.</text>
</comment>
<accession>A0A6J4V9A6</accession>
<dbReference type="EMBL" id="CADCWK010000329">
    <property type="protein sequence ID" value="CAA9572641.1"/>
    <property type="molecule type" value="Genomic_DNA"/>
</dbReference>
<dbReference type="Gene3D" id="3.40.50.880">
    <property type="match status" value="1"/>
</dbReference>
<evidence type="ECO:0000313" key="10">
    <source>
        <dbReference type="EMBL" id="CAA9572641.1"/>
    </source>
</evidence>
<reference evidence="10" key="1">
    <citation type="submission" date="2020-02" db="EMBL/GenBank/DDBJ databases">
        <authorList>
            <person name="Meier V. D."/>
        </authorList>
    </citation>
    <scope>NUCLEOTIDE SEQUENCE</scope>
    <source>
        <strain evidence="10">AVDCRST_MAG33</strain>
    </source>
</reference>
<dbReference type="PIRSF" id="PIRSF032067">
    <property type="entry name" value="Cyanophycinase"/>
    <property type="match status" value="1"/>
</dbReference>
<dbReference type="GO" id="GO:0008236">
    <property type="term" value="F:serine-type peptidase activity"/>
    <property type="evidence" value="ECO:0007669"/>
    <property type="project" value="UniProtKB-KW"/>
</dbReference>
<keyword evidence="7 10" id="KW-0378">Hydrolase</keyword>
<dbReference type="EC" id="3.4.15.6" evidence="4"/>
<evidence type="ECO:0000256" key="5">
    <source>
        <dbReference type="ARBA" id="ARBA00015719"/>
    </source>
</evidence>
<sequence>MQDVQHVDVPSQPLLSSVAPSTLTAGPCLAIGGAEDKMNDRSILATFLQLAGGHDARIAIVPTASSMENGGERYRRLFTEMGAPEVSVVPIMSREDANGGISLEPLHRATGIFLTGGNQMRLSAMMGGSEAEDWIRQRHQAGAIVAGTSAGASILSAHMVAMGASGPSPRLRMAQMVAGFGLVPDMIIDQHFRQRDRIGRLLALVAANPSLLGVGIDEDTGILIDERGVMEVIGRQSITIVDGRRMVSDIAEVKAQGGISVSNANLHVLTAGRRFFAPERRIIDWY</sequence>
<dbReference type="InterPro" id="IPR029062">
    <property type="entry name" value="Class_I_gatase-like"/>
</dbReference>
<evidence type="ECO:0000256" key="1">
    <source>
        <dbReference type="ARBA" id="ARBA00001092"/>
    </source>
</evidence>
<protein>
    <recommendedName>
        <fullName evidence="5">Cyanophycinase</fullName>
        <ecNumber evidence="4">3.4.15.6</ecNumber>
    </recommendedName>
</protein>
<evidence type="ECO:0000256" key="6">
    <source>
        <dbReference type="ARBA" id="ARBA00022670"/>
    </source>
</evidence>
<evidence type="ECO:0000256" key="3">
    <source>
        <dbReference type="ARBA" id="ARBA00006534"/>
    </source>
</evidence>
<dbReference type="SUPFAM" id="SSF52317">
    <property type="entry name" value="Class I glutamine amidotransferase-like"/>
    <property type="match status" value="1"/>
</dbReference>
<evidence type="ECO:0000256" key="4">
    <source>
        <dbReference type="ARBA" id="ARBA00013115"/>
    </source>
</evidence>
<evidence type="ECO:0000256" key="9">
    <source>
        <dbReference type="PIRSR" id="PIRSR032067-1"/>
    </source>
</evidence>
<dbReference type="InterPro" id="IPR005320">
    <property type="entry name" value="Peptidase_S51"/>
</dbReference>
<dbReference type="CDD" id="cd03145">
    <property type="entry name" value="GAT1_cyanophycinase"/>
    <property type="match status" value="1"/>
</dbReference>
<dbReference type="PANTHER" id="PTHR36175">
    <property type="entry name" value="CYANOPHYCINASE"/>
    <property type="match status" value="1"/>
</dbReference>
<evidence type="ECO:0000256" key="7">
    <source>
        <dbReference type="ARBA" id="ARBA00022801"/>
    </source>
</evidence>
<dbReference type="AlphaFoldDB" id="A0A6J4V9A6"/>
<keyword evidence="10" id="KW-0121">Carboxypeptidase</keyword>
<dbReference type="GO" id="GO:0004180">
    <property type="term" value="F:carboxypeptidase activity"/>
    <property type="evidence" value="ECO:0007669"/>
    <property type="project" value="UniProtKB-KW"/>
</dbReference>
<proteinExistence type="inferred from homology"/>
<dbReference type="NCBIfam" id="TIGR02069">
    <property type="entry name" value="cyanophycinase"/>
    <property type="match status" value="1"/>
</dbReference>
<keyword evidence="6" id="KW-0645">Protease</keyword>
<organism evidence="10">
    <name type="scientific">uncultured Thermomicrobiales bacterium</name>
    <dbReference type="NCBI Taxonomy" id="1645740"/>
    <lineage>
        <taxon>Bacteria</taxon>
        <taxon>Pseudomonadati</taxon>
        <taxon>Thermomicrobiota</taxon>
        <taxon>Thermomicrobia</taxon>
        <taxon>Thermomicrobiales</taxon>
        <taxon>environmental samples</taxon>
    </lineage>
</organism>
<dbReference type="GO" id="GO:0008241">
    <property type="term" value="F:peptidyl-dipeptidase activity"/>
    <property type="evidence" value="ECO:0007669"/>
    <property type="project" value="UniProtKB-EC"/>
</dbReference>
<name>A0A6J4V9A6_9BACT</name>
<evidence type="ECO:0000256" key="2">
    <source>
        <dbReference type="ARBA" id="ARBA00002039"/>
    </source>
</evidence>
<feature type="active site" description="Charge relay system" evidence="9">
    <location>
        <position position="149"/>
    </location>
</feature>